<dbReference type="EMBL" id="CAJVPU010033464">
    <property type="protein sequence ID" value="CAG8722482.1"/>
    <property type="molecule type" value="Genomic_DNA"/>
</dbReference>
<gene>
    <name evidence="1" type="ORF">DHETER_LOCUS12912</name>
</gene>
<feature type="non-terminal residue" evidence="1">
    <location>
        <position position="1"/>
    </location>
</feature>
<evidence type="ECO:0000313" key="1">
    <source>
        <dbReference type="EMBL" id="CAG8722482.1"/>
    </source>
</evidence>
<organism evidence="1 2">
    <name type="scientific">Dentiscutata heterogama</name>
    <dbReference type="NCBI Taxonomy" id="1316150"/>
    <lineage>
        <taxon>Eukaryota</taxon>
        <taxon>Fungi</taxon>
        <taxon>Fungi incertae sedis</taxon>
        <taxon>Mucoromycota</taxon>
        <taxon>Glomeromycotina</taxon>
        <taxon>Glomeromycetes</taxon>
        <taxon>Diversisporales</taxon>
        <taxon>Gigasporaceae</taxon>
        <taxon>Dentiscutata</taxon>
    </lineage>
</organism>
<dbReference type="Proteomes" id="UP000789702">
    <property type="component" value="Unassembled WGS sequence"/>
</dbReference>
<evidence type="ECO:0000313" key="2">
    <source>
        <dbReference type="Proteomes" id="UP000789702"/>
    </source>
</evidence>
<keyword evidence="2" id="KW-1185">Reference proteome</keyword>
<comment type="caution">
    <text evidence="1">The sequence shown here is derived from an EMBL/GenBank/DDBJ whole genome shotgun (WGS) entry which is preliminary data.</text>
</comment>
<proteinExistence type="predicted"/>
<sequence length="103" mass="12314">CNFEQTICFSWKIEKQWCIAYLSNNVPVFVQFNTGFFWFILAINIFEPLRYLKYISDEDKLSCYNIEIIFGPSRDKGFFRGLARIIFKLIQAFRYIDLNTNNA</sequence>
<protein>
    <submittedName>
        <fullName evidence="1">5963_t:CDS:1</fullName>
    </submittedName>
</protein>
<reference evidence="1" key="1">
    <citation type="submission" date="2021-06" db="EMBL/GenBank/DDBJ databases">
        <authorList>
            <person name="Kallberg Y."/>
            <person name="Tangrot J."/>
            <person name="Rosling A."/>
        </authorList>
    </citation>
    <scope>NUCLEOTIDE SEQUENCE</scope>
    <source>
        <strain evidence="1">IL203A</strain>
    </source>
</reference>
<name>A0ACA9PVE0_9GLOM</name>
<accession>A0ACA9PVE0</accession>